<evidence type="ECO:0000313" key="2">
    <source>
        <dbReference type="EMBL" id="EHQ01511.1"/>
    </source>
</evidence>
<dbReference type="eggNOG" id="ENOG5030R7R">
    <property type="taxonomic scope" value="Bacteria"/>
</dbReference>
<proteinExistence type="predicted"/>
<dbReference type="EMBL" id="JH594606">
    <property type="protein sequence ID" value="EHQ01511.1"/>
    <property type="molecule type" value="Genomic_DNA"/>
</dbReference>
<dbReference type="AlphaFoldDB" id="H2BSY1"/>
<dbReference type="RefSeq" id="WP_006987833.1">
    <property type="nucleotide sequence ID" value="NZ_JH594606.1"/>
</dbReference>
<keyword evidence="1" id="KW-0472">Membrane</keyword>
<evidence type="ECO:0000256" key="1">
    <source>
        <dbReference type="SAM" id="Phobius"/>
    </source>
</evidence>
<keyword evidence="1" id="KW-0812">Transmembrane</keyword>
<reference evidence="3" key="1">
    <citation type="journal article" date="2012" name="Stand. Genomic Sci.">
        <title>Genome sequence of the Antarctic rhodopsins-containing flavobacterium Gillisia limnaea type strain (R-8282(T)).</title>
        <authorList>
            <person name="Riedel T."/>
            <person name="Held B."/>
            <person name="Nolan M."/>
            <person name="Lucas S."/>
            <person name="Lapidus A."/>
            <person name="Tice H."/>
            <person name="Del Rio T.G."/>
            <person name="Cheng J.F."/>
            <person name="Han C."/>
            <person name="Tapia R."/>
            <person name="Goodwin L.A."/>
            <person name="Pitluck S."/>
            <person name="Liolios K."/>
            <person name="Mavromatis K."/>
            <person name="Pagani I."/>
            <person name="Ivanova N."/>
            <person name="Mikhailova N."/>
            <person name="Pati A."/>
            <person name="Chen A."/>
            <person name="Palaniappan K."/>
            <person name="Land M."/>
            <person name="Rohde M."/>
            <person name="Tindall B.J."/>
            <person name="Detter J.C."/>
            <person name="Goker M."/>
            <person name="Bristow J."/>
            <person name="Eisen J.A."/>
            <person name="Markowitz V."/>
            <person name="Hugenholtz P."/>
            <person name="Kyrpides N.C."/>
            <person name="Klenk H.P."/>
            <person name="Woyke T."/>
        </authorList>
    </citation>
    <scope>NUCLEOTIDE SEQUENCE [LARGE SCALE GENOMIC DNA]</scope>
    <source>
        <strain evidence="3">DSM 15749 / LMG 21470 / R-8282</strain>
    </source>
</reference>
<sequence length="168" mass="19660">MKIDFIIVSGILVIISFLPFTLLPFLTNTKKKNLRRKFKEEALRLSFNITFELIWNSNIAGIDILKKQFLFVQEPDSDFVIRHVDLNKICQVKLVSHYAEYSLHNKPVQTLSRVDMEFYEDNSPGPLTVNLFNYDLNYTEDFEIKNAEKLVAELQKYLNAQPILKRTA</sequence>
<dbReference type="Proteomes" id="UP000003844">
    <property type="component" value="Unassembled WGS sequence"/>
</dbReference>
<accession>H2BSY1</accession>
<keyword evidence="1" id="KW-1133">Transmembrane helix</keyword>
<dbReference type="STRING" id="865937.Gilli_0814"/>
<dbReference type="HOGENOM" id="CLU_1584137_0_0_10"/>
<name>H2BSY1_GILLR</name>
<keyword evidence="3" id="KW-1185">Reference proteome</keyword>
<organism evidence="2 3">
    <name type="scientific">Gillisia limnaea (strain DSM 15749 / LMG 21470 / R-8282)</name>
    <dbReference type="NCBI Taxonomy" id="865937"/>
    <lineage>
        <taxon>Bacteria</taxon>
        <taxon>Pseudomonadati</taxon>
        <taxon>Bacteroidota</taxon>
        <taxon>Flavobacteriia</taxon>
        <taxon>Flavobacteriales</taxon>
        <taxon>Flavobacteriaceae</taxon>
        <taxon>Gillisia</taxon>
    </lineage>
</organism>
<evidence type="ECO:0000313" key="3">
    <source>
        <dbReference type="Proteomes" id="UP000003844"/>
    </source>
</evidence>
<gene>
    <name evidence="2" type="ORF">Gilli_0814</name>
</gene>
<protein>
    <submittedName>
        <fullName evidence="2">Uncharacterized protein</fullName>
    </submittedName>
</protein>
<dbReference type="OrthoDB" id="1438737at2"/>
<feature type="transmembrane region" description="Helical" evidence="1">
    <location>
        <begin position="6"/>
        <end position="27"/>
    </location>
</feature>